<dbReference type="EMBL" id="JABSNP010000022">
    <property type="protein sequence ID" value="NRT20886.1"/>
    <property type="molecule type" value="Genomic_DNA"/>
</dbReference>
<evidence type="ECO:0000313" key="1">
    <source>
        <dbReference type="EMBL" id="NRT20886.1"/>
    </source>
</evidence>
<dbReference type="RefSeq" id="WP_173811650.1">
    <property type="nucleotide sequence ID" value="NZ_JABSNP010000022.1"/>
</dbReference>
<evidence type="ECO:0000313" key="2">
    <source>
        <dbReference type="Proteomes" id="UP000779507"/>
    </source>
</evidence>
<protein>
    <submittedName>
        <fullName evidence="1">Uncharacterized protein</fullName>
    </submittedName>
</protein>
<comment type="caution">
    <text evidence="1">The sequence shown here is derived from an EMBL/GenBank/DDBJ whole genome shotgun (WGS) entry which is preliminary data.</text>
</comment>
<proteinExistence type="predicted"/>
<sequence length="211" mass="24296">MRSFLRSLFSSAPTARSGEWRPFALTAAQAGRHQQWVEQRIYRNWLGPYFKAYHLHRAGAAGRRGLRAEPLREEGRQGAMLYYDDSINPVNFRHFYELVGERIVGLGYLRAAADECTRRHENLHEHTYKLHFKPPPVDCPDCGLCDQRYGLVTLDLVALNGQPLFIRLAANPVLEPGFTAAVSFEELLRTVFDEPFPTPEEEVNRLEYTQF</sequence>
<organism evidence="1 2">
    <name type="scientific">Hymenobacter caeli</name>
    <dbReference type="NCBI Taxonomy" id="2735894"/>
    <lineage>
        <taxon>Bacteria</taxon>
        <taxon>Pseudomonadati</taxon>
        <taxon>Bacteroidota</taxon>
        <taxon>Cytophagia</taxon>
        <taxon>Cytophagales</taxon>
        <taxon>Hymenobacteraceae</taxon>
        <taxon>Hymenobacter</taxon>
    </lineage>
</organism>
<keyword evidence="2" id="KW-1185">Reference proteome</keyword>
<accession>A0ABX2FWR5</accession>
<dbReference type="Proteomes" id="UP000779507">
    <property type="component" value="Unassembled WGS sequence"/>
</dbReference>
<reference evidence="1 2" key="1">
    <citation type="submission" date="2020-05" db="EMBL/GenBank/DDBJ databases">
        <title>Genomic Encyclopedia of Type Strains, Phase IV (KMG-V): Genome sequencing to study the core and pangenomes of soil and plant-associated prokaryotes.</title>
        <authorList>
            <person name="Whitman W."/>
        </authorList>
    </citation>
    <scope>NUCLEOTIDE SEQUENCE [LARGE SCALE GENOMIC DNA]</scope>
    <source>
        <strain evidence="1 2">9A</strain>
    </source>
</reference>
<gene>
    <name evidence="1" type="ORF">HNP98_003730</name>
</gene>
<name>A0ABX2FWR5_9BACT</name>